<dbReference type="InterPro" id="IPR001563">
    <property type="entry name" value="Peptidase_S10"/>
</dbReference>
<dbReference type="PANTHER" id="PTHR13710">
    <property type="entry name" value="DNA HELICASE RECQ FAMILY MEMBER"/>
    <property type="match status" value="1"/>
</dbReference>
<evidence type="ECO:0000256" key="8">
    <source>
        <dbReference type="ARBA" id="ARBA00022840"/>
    </source>
</evidence>
<dbReference type="PANTHER" id="PTHR13710:SF120">
    <property type="entry name" value="BIFUNCTIONAL 3'-5' EXONUCLEASE_ATP-DEPENDENT HELICASE WRN"/>
    <property type="match status" value="1"/>
</dbReference>
<evidence type="ECO:0000259" key="14">
    <source>
        <dbReference type="PROSITE" id="PS51192"/>
    </source>
</evidence>
<keyword evidence="6" id="KW-0378">Hydrolase</keyword>
<dbReference type="InterPro" id="IPR044876">
    <property type="entry name" value="HRDC_dom_sf"/>
</dbReference>
<name>A0AAV6HIU5_9ERIC</name>
<accession>A0AAV6HIU5</accession>
<reference evidence="16" key="1">
    <citation type="submission" date="2020-08" db="EMBL/GenBank/DDBJ databases">
        <title>Plant Genome Project.</title>
        <authorList>
            <person name="Zhang R.-G."/>
        </authorList>
    </citation>
    <scope>NUCLEOTIDE SEQUENCE</scope>
    <source>
        <strain evidence="16">WSP0</strain>
        <tissue evidence="16">Leaf</tissue>
    </source>
</reference>
<gene>
    <name evidence="16" type="ORF">RHGRI_038886</name>
</gene>
<dbReference type="InterPro" id="IPR036388">
    <property type="entry name" value="WH-like_DNA-bd_sf"/>
</dbReference>
<dbReference type="GO" id="GO:0009378">
    <property type="term" value="F:four-way junction helicase activity"/>
    <property type="evidence" value="ECO:0007669"/>
    <property type="project" value="TreeGrafter"/>
</dbReference>
<feature type="domain" description="Helicase C-terminal" evidence="15">
    <location>
        <begin position="348"/>
        <end position="503"/>
    </location>
</feature>
<dbReference type="PROSITE" id="PS51192">
    <property type="entry name" value="HELICASE_ATP_BIND_1"/>
    <property type="match status" value="1"/>
</dbReference>
<evidence type="ECO:0000256" key="12">
    <source>
        <dbReference type="ARBA" id="ARBA00034808"/>
    </source>
</evidence>
<organism evidence="16 17">
    <name type="scientific">Rhododendron griersonianum</name>
    <dbReference type="NCBI Taxonomy" id="479676"/>
    <lineage>
        <taxon>Eukaryota</taxon>
        <taxon>Viridiplantae</taxon>
        <taxon>Streptophyta</taxon>
        <taxon>Embryophyta</taxon>
        <taxon>Tracheophyta</taxon>
        <taxon>Spermatophyta</taxon>
        <taxon>Magnoliopsida</taxon>
        <taxon>eudicotyledons</taxon>
        <taxon>Gunneridae</taxon>
        <taxon>Pentapetalae</taxon>
        <taxon>asterids</taxon>
        <taxon>Ericales</taxon>
        <taxon>Ericaceae</taxon>
        <taxon>Ericoideae</taxon>
        <taxon>Rhodoreae</taxon>
        <taxon>Rhododendron</taxon>
    </lineage>
</organism>
<dbReference type="SUPFAM" id="SSF46785">
    <property type="entry name" value="Winged helix' DNA-binding domain"/>
    <property type="match status" value="1"/>
</dbReference>
<dbReference type="GO" id="GO:0006508">
    <property type="term" value="P:proteolysis"/>
    <property type="evidence" value="ECO:0007669"/>
    <property type="project" value="InterPro"/>
</dbReference>
<dbReference type="SMART" id="SM00341">
    <property type="entry name" value="HRDC"/>
    <property type="match status" value="1"/>
</dbReference>
<dbReference type="PROSITE" id="PS50967">
    <property type="entry name" value="HRDC"/>
    <property type="match status" value="1"/>
</dbReference>
<comment type="similarity">
    <text evidence="2">Belongs to the helicase family. RecQ subfamily.</text>
</comment>
<dbReference type="FunFam" id="1.10.10.10:FF:000513">
    <property type="entry name" value="ATP-dependent DNA helicase"/>
    <property type="match status" value="1"/>
</dbReference>
<comment type="similarity">
    <text evidence="3">Belongs to the disease resistance NB-LRR family.</text>
</comment>
<dbReference type="EC" id="5.6.2.4" evidence="12"/>
<evidence type="ECO:0000256" key="11">
    <source>
        <dbReference type="ARBA" id="ARBA00034617"/>
    </source>
</evidence>
<evidence type="ECO:0000256" key="7">
    <source>
        <dbReference type="ARBA" id="ARBA00022806"/>
    </source>
</evidence>
<dbReference type="InterPro" id="IPR036390">
    <property type="entry name" value="WH_DNA-bd_sf"/>
</dbReference>
<dbReference type="GO" id="GO:0003677">
    <property type="term" value="F:DNA binding"/>
    <property type="evidence" value="ECO:0007669"/>
    <property type="project" value="UniProtKB-KW"/>
</dbReference>
<dbReference type="EMBL" id="JACTNZ010000045">
    <property type="protein sequence ID" value="KAG5512703.1"/>
    <property type="molecule type" value="Genomic_DNA"/>
</dbReference>
<evidence type="ECO:0000313" key="17">
    <source>
        <dbReference type="Proteomes" id="UP000823749"/>
    </source>
</evidence>
<evidence type="ECO:0000313" key="16">
    <source>
        <dbReference type="EMBL" id="KAG5512703.1"/>
    </source>
</evidence>
<dbReference type="Proteomes" id="UP000823749">
    <property type="component" value="Unassembled WGS sequence"/>
</dbReference>
<dbReference type="Gene3D" id="1.10.10.10">
    <property type="entry name" value="Winged helix-like DNA-binding domain superfamily/Winged helix DNA-binding domain"/>
    <property type="match status" value="1"/>
</dbReference>
<dbReference type="SUPFAM" id="SSF53474">
    <property type="entry name" value="alpha/beta-Hydrolases"/>
    <property type="match status" value="1"/>
</dbReference>
<dbReference type="SMART" id="SM00956">
    <property type="entry name" value="RQC"/>
    <property type="match status" value="1"/>
</dbReference>
<keyword evidence="5" id="KW-0547">Nucleotide-binding</keyword>
<dbReference type="Pfam" id="PF00450">
    <property type="entry name" value="Peptidase_S10"/>
    <property type="match status" value="1"/>
</dbReference>
<comment type="similarity">
    <text evidence="4">Belongs to the peptidase S10 family.</text>
</comment>
<dbReference type="Gene3D" id="3.40.50.300">
    <property type="entry name" value="P-loop containing nucleotide triphosphate hydrolases"/>
    <property type="match status" value="2"/>
</dbReference>
<protein>
    <recommendedName>
        <fullName evidence="12">DNA 3'-5' helicase</fullName>
        <ecNumber evidence="12">5.6.2.4</ecNumber>
    </recommendedName>
</protein>
<dbReference type="InterPro" id="IPR014001">
    <property type="entry name" value="Helicase_ATP-bd"/>
</dbReference>
<dbReference type="CDD" id="cd17920">
    <property type="entry name" value="DEXHc_RecQ"/>
    <property type="match status" value="1"/>
</dbReference>
<dbReference type="InterPro" id="IPR032284">
    <property type="entry name" value="RecQ_Zn-bd"/>
</dbReference>
<dbReference type="GO" id="GO:0005634">
    <property type="term" value="C:nucleus"/>
    <property type="evidence" value="ECO:0007669"/>
    <property type="project" value="TreeGrafter"/>
</dbReference>
<dbReference type="GO" id="GO:0043138">
    <property type="term" value="F:3'-5' DNA helicase activity"/>
    <property type="evidence" value="ECO:0007669"/>
    <property type="project" value="UniProtKB-EC"/>
</dbReference>
<dbReference type="Pfam" id="PF09382">
    <property type="entry name" value="RQC"/>
    <property type="match status" value="1"/>
</dbReference>
<evidence type="ECO:0000256" key="10">
    <source>
        <dbReference type="ARBA" id="ARBA00023235"/>
    </source>
</evidence>
<dbReference type="GO" id="GO:0004185">
    <property type="term" value="F:serine-type carboxypeptidase activity"/>
    <property type="evidence" value="ECO:0007669"/>
    <property type="project" value="InterPro"/>
</dbReference>
<evidence type="ECO:0000256" key="2">
    <source>
        <dbReference type="ARBA" id="ARBA00005446"/>
    </source>
</evidence>
<dbReference type="AlphaFoldDB" id="A0AAV6HIU5"/>
<dbReference type="GO" id="GO:0005694">
    <property type="term" value="C:chromosome"/>
    <property type="evidence" value="ECO:0007669"/>
    <property type="project" value="TreeGrafter"/>
</dbReference>
<feature type="domain" description="HRDC" evidence="13">
    <location>
        <begin position="700"/>
        <end position="780"/>
    </location>
</feature>
<dbReference type="SUPFAM" id="SSF52540">
    <property type="entry name" value="P-loop containing nucleoside triphosphate hydrolases"/>
    <property type="match status" value="1"/>
</dbReference>
<proteinExistence type="inferred from homology"/>
<dbReference type="InterPro" id="IPR018982">
    <property type="entry name" value="RQC_domain"/>
</dbReference>
<dbReference type="InterPro" id="IPR011545">
    <property type="entry name" value="DEAD/DEAH_box_helicase_dom"/>
</dbReference>
<comment type="cofactor">
    <cofactor evidence="1">
        <name>Zn(2+)</name>
        <dbReference type="ChEBI" id="CHEBI:29105"/>
    </cofactor>
</comment>
<dbReference type="SMART" id="SM00490">
    <property type="entry name" value="HELICc"/>
    <property type="match status" value="1"/>
</dbReference>
<evidence type="ECO:0000259" key="15">
    <source>
        <dbReference type="PROSITE" id="PS51194"/>
    </source>
</evidence>
<keyword evidence="9" id="KW-0238">DNA-binding</keyword>
<dbReference type="SUPFAM" id="SSF47819">
    <property type="entry name" value="HRDC-like"/>
    <property type="match status" value="1"/>
</dbReference>
<evidence type="ECO:0000256" key="3">
    <source>
        <dbReference type="ARBA" id="ARBA00008894"/>
    </source>
</evidence>
<dbReference type="Pfam" id="PF14493">
    <property type="entry name" value="HTH_40"/>
    <property type="match status" value="1"/>
</dbReference>
<dbReference type="InterPro" id="IPR004589">
    <property type="entry name" value="DNA_helicase_ATP-dep_RecQ"/>
</dbReference>
<dbReference type="InterPro" id="IPR029491">
    <property type="entry name" value="Helicase_HTH"/>
</dbReference>
<dbReference type="FunFam" id="3.40.50.300:FF:001450">
    <property type="entry name" value="ATP-dependent DNA helicase"/>
    <property type="match status" value="1"/>
</dbReference>
<evidence type="ECO:0000259" key="13">
    <source>
        <dbReference type="PROSITE" id="PS50967"/>
    </source>
</evidence>
<dbReference type="GO" id="GO:0005524">
    <property type="term" value="F:ATP binding"/>
    <property type="evidence" value="ECO:0007669"/>
    <property type="project" value="UniProtKB-KW"/>
</dbReference>
<dbReference type="Pfam" id="PF00570">
    <property type="entry name" value="HRDC"/>
    <property type="match status" value="1"/>
</dbReference>
<evidence type="ECO:0000256" key="5">
    <source>
        <dbReference type="ARBA" id="ARBA00022741"/>
    </source>
</evidence>
<dbReference type="SMART" id="SM00487">
    <property type="entry name" value="DEXDc"/>
    <property type="match status" value="1"/>
</dbReference>
<dbReference type="InterPro" id="IPR001650">
    <property type="entry name" value="Helicase_C-like"/>
</dbReference>
<dbReference type="InterPro" id="IPR029058">
    <property type="entry name" value="AB_hydrolase_fold"/>
</dbReference>
<evidence type="ECO:0000256" key="4">
    <source>
        <dbReference type="ARBA" id="ARBA00009431"/>
    </source>
</evidence>
<dbReference type="InterPro" id="IPR002121">
    <property type="entry name" value="HRDC_dom"/>
</dbReference>
<evidence type="ECO:0000256" key="1">
    <source>
        <dbReference type="ARBA" id="ARBA00001947"/>
    </source>
</evidence>
<evidence type="ECO:0000256" key="6">
    <source>
        <dbReference type="ARBA" id="ARBA00022801"/>
    </source>
</evidence>
<keyword evidence="17" id="KW-1185">Reference proteome</keyword>
<sequence length="1064" mass="119332">MVGNAVTDNYYDNLGTVTYWWSHAMISDRTYHQLISTCDFTQQKESNQCETTYSYAMDQEFENIDQYNIYAPPCNNSDGSTSSTRHKIRLPHRPHPFIPLPRRRLQPSAFSLDGEANKMEFALKKFFGFSTFRPYQKEIIETILEGKDSLVVMATGSGKSFCYQVPPLIVKKTAVVISPLLSLMQDQVMALRQRGIKAEHLSSAQTDSSVQRRAESGQFDILYMTPEKACSISNSFWSNLLDRGICLLAVDEAHCISEWGHDFRLVVDLRVKLRLDYSTLRVEYKQLCKLRSTLPNVPFVGLTATATEKVRKDIMNSLKMRDPCVTIGSFDRKNLFYGVKSFSRGALFVDELVGEVSKCVATAGSTIIYCTTIKDVQQIFESLLKAGIKAGMYNGQMGNKAREESHRSFIRDEFDVMVATIAFGMGIDKPNIRYVMHYGCPKSLESYYQESGRCGRDGIASMCWLYYTRGDFGKADFYCGEASSESQRTAIMESFMAAQRYCMLTTCRRKFLLDYFGEKNTPDKCGLDFTLHLFLFEIFNLRTCDNCTTSRKESDMSREAFLLISSIRSCGGNWGLNMPIDVLRGSRSKKIINAQFDKLPLHGLGKELSANWWKALAYQLISHESAMCAGYLTETIRDTFKIVSVSPKGLQFLSSSKPDDQPMLVLPVTSEMSGDEEHRNKFSEFGEVNGLAPSKYEGLSEAEAQLYNMLLEERMKLARAVGTAPYALCGDQTLKKIALTRPSTKARLANIDGVNQHLLTKYGDRFIQSVKSLSERLNLSLDGTVEIQPTIAKSTMHAVPKPDRKITPAKYEAWKMWHEDGLSFQKIANVPSRPAPIKEGTVAGYVIDAALEGYQIDWARLLEEMGLTCEISGHIQTAILKVGSKDKLKPIKDELPEEITYAHIKACLAMQDLGMSPEEVIPPGHLSSCRSDETSDLLQKSSHPCHVEGPCESERPVGNFAGHNFPGNCNGADSAPLVYDNDLLSLSKRQKVNAAEEDPLAVGATESSLLNWIKNYDQGVSDLVSLSDILKHFYGSAEESVLELLSCLESEFMIFKKNNLYILM</sequence>
<comment type="catalytic activity">
    <reaction evidence="11">
        <text>Couples ATP hydrolysis with the unwinding of duplex DNA by translocating in the 3'-5' direction.</text>
        <dbReference type="EC" id="5.6.2.4"/>
    </reaction>
</comment>
<evidence type="ECO:0000256" key="9">
    <source>
        <dbReference type="ARBA" id="ARBA00023125"/>
    </source>
</evidence>
<dbReference type="Pfam" id="PF00271">
    <property type="entry name" value="Helicase_C"/>
    <property type="match status" value="1"/>
</dbReference>
<dbReference type="GO" id="GO:0005737">
    <property type="term" value="C:cytoplasm"/>
    <property type="evidence" value="ECO:0007669"/>
    <property type="project" value="TreeGrafter"/>
</dbReference>
<dbReference type="NCBIfam" id="TIGR00614">
    <property type="entry name" value="recQ_fam"/>
    <property type="match status" value="1"/>
</dbReference>
<dbReference type="GO" id="GO:0000724">
    <property type="term" value="P:double-strand break repair via homologous recombination"/>
    <property type="evidence" value="ECO:0007669"/>
    <property type="project" value="TreeGrafter"/>
</dbReference>
<dbReference type="InterPro" id="IPR027417">
    <property type="entry name" value="P-loop_NTPase"/>
</dbReference>
<dbReference type="Gene3D" id="3.40.50.1820">
    <property type="entry name" value="alpha/beta hydrolase"/>
    <property type="match status" value="1"/>
</dbReference>
<keyword evidence="10" id="KW-0413">Isomerase</keyword>
<feature type="domain" description="Helicase ATP-binding" evidence="14">
    <location>
        <begin position="140"/>
        <end position="324"/>
    </location>
</feature>
<dbReference type="GO" id="GO:0006260">
    <property type="term" value="P:DNA replication"/>
    <property type="evidence" value="ECO:0007669"/>
    <property type="project" value="InterPro"/>
</dbReference>
<comment type="caution">
    <text evidence="16">The sequence shown here is derived from an EMBL/GenBank/DDBJ whole genome shotgun (WGS) entry which is preliminary data.</text>
</comment>
<keyword evidence="8" id="KW-0067">ATP-binding</keyword>
<keyword evidence="7" id="KW-0347">Helicase</keyword>
<dbReference type="PROSITE" id="PS51194">
    <property type="entry name" value="HELICASE_CTER"/>
    <property type="match status" value="1"/>
</dbReference>
<dbReference type="Gene3D" id="1.10.150.80">
    <property type="entry name" value="HRDC domain"/>
    <property type="match status" value="1"/>
</dbReference>
<dbReference type="Pfam" id="PF00270">
    <property type="entry name" value="DEAD"/>
    <property type="match status" value="1"/>
</dbReference>
<dbReference type="InterPro" id="IPR010997">
    <property type="entry name" value="HRDC-like_sf"/>
</dbReference>
<dbReference type="Pfam" id="PF16124">
    <property type="entry name" value="RecQ_Zn_bind"/>
    <property type="match status" value="1"/>
</dbReference>